<evidence type="ECO:0000313" key="1">
    <source>
        <dbReference type="WBParaSite" id="MCU_008542-RE"/>
    </source>
</evidence>
<dbReference type="AlphaFoldDB" id="A0A5K3FHW6"/>
<reference evidence="1" key="1">
    <citation type="submission" date="2019-11" db="UniProtKB">
        <authorList>
            <consortium name="WormBaseParasite"/>
        </authorList>
    </citation>
    <scope>IDENTIFICATION</scope>
</reference>
<proteinExistence type="predicted"/>
<organism evidence="1">
    <name type="scientific">Mesocestoides corti</name>
    <name type="common">Flatworm</name>
    <dbReference type="NCBI Taxonomy" id="53468"/>
    <lineage>
        <taxon>Eukaryota</taxon>
        <taxon>Metazoa</taxon>
        <taxon>Spiralia</taxon>
        <taxon>Lophotrochozoa</taxon>
        <taxon>Platyhelminthes</taxon>
        <taxon>Cestoda</taxon>
        <taxon>Eucestoda</taxon>
        <taxon>Cyclophyllidea</taxon>
        <taxon>Mesocestoididae</taxon>
        <taxon>Mesocestoides</taxon>
    </lineage>
</organism>
<name>A0A5K3FHW6_MESCO</name>
<dbReference type="WBParaSite" id="MCU_008542-RE">
    <property type="protein sequence ID" value="MCU_008542-RE"/>
    <property type="gene ID" value="MCU_008542"/>
</dbReference>
<sequence length="62" mass="7215">MVRKSGRPSASLLSKIFLRTTKQFCSHKKHILLNELATKKCPKFENSIFQKNLRKVMGMNSY</sequence>
<accession>A0A5K3FHW6</accession>
<protein>
    <submittedName>
        <fullName evidence="1">LRRcap domain-containing protein</fullName>
    </submittedName>
</protein>